<dbReference type="GO" id="GO:0005737">
    <property type="term" value="C:cytoplasm"/>
    <property type="evidence" value="ECO:0007669"/>
    <property type="project" value="TreeGrafter"/>
</dbReference>
<evidence type="ECO:0000256" key="1">
    <source>
        <dbReference type="ARBA" id="ARBA00006475"/>
    </source>
</evidence>
<dbReference type="SUPFAM" id="SSF52833">
    <property type="entry name" value="Thioredoxin-like"/>
    <property type="match status" value="1"/>
</dbReference>
<dbReference type="InterPro" id="IPR036282">
    <property type="entry name" value="Glutathione-S-Trfase_C_sf"/>
</dbReference>
<organism evidence="4 5">
    <name type="scientific">Steinernema glaseri</name>
    <dbReference type="NCBI Taxonomy" id="37863"/>
    <lineage>
        <taxon>Eukaryota</taxon>
        <taxon>Metazoa</taxon>
        <taxon>Ecdysozoa</taxon>
        <taxon>Nematoda</taxon>
        <taxon>Chromadorea</taxon>
        <taxon>Rhabditida</taxon>
        <taxon>Tylenchina</taxon>
        <taxon>Panagrolaimomorpha</taxon>
        <taxon>Strongyloidoidea</taxon>
        <taxon>Steinernematidae</taxon>
        <taxon>Steinernema</taxon>
    </lineage>
</organism>
<dbReference type="PANTHER" id="PTHR12289:SF41">
    <property type="entry name" value="FAILED AXON CONNECTIONS-RELATED"/>
    <property type="match status" value="1"/>
</dbReference>
<accession>A0A1I7YZT9</accession>
<dbReference type="AlphaFoldDB" id="A0A1I7YZT9"/>
<dbReference type="Proteomes" id="UP000095287">
    <property type="component" value="Unplaced"/>
</dbReference>
<proteinExistence type="inferred from homology"/>
<keyword evidence="4" id="KW-1185">Reference proteome</keyword>
<dbReference type="InterPro" id="IPR036249">
    <property type="entry name" value="Thioredoxin-like_sf"/>
</dbReference>
<dbReference type="CDD" id="cd03080">
    <property type="entry name" value="GST_N_Metaxin_like"/>
    <property type="match status" value="1"/>
</dbReference>
<evidence type="ECO:0000313" key="5">
    <source>
        <dbReference type="WBParaSite" id="L893_g21379.t1"/>
    </source>
</evidence>
<dbReference type="SFLD" id="SFLDG01180">
    <property type="entry name" value="SUF1"/>
    <property type="match status" value="1"/>
</dbReference>
<dbReference type="InterPro" id="IPR040079">
    <property type="entry name" value="Glutathione_S-Trfase"/>
</dbReference>
<dbReference type="InterPro" id="IPR012336">
    <property type="entry name" value="Thioredoxin-like_fold"/>
</dbReference>
<dbReference type="Pfam" id="PF17171">
    <property type="entry name" value="GST_C_6"/>
    <property type="match status" value="1"/>
</dbReference>
<dbReference type="SUPFAM" id="SSF47616">
    <property type="entry name" value="GST C-terminal domain-like"/>
    <property type="match status" value="1"/>
</dbReference>
<dbReference type="SFLD" id="SFLDG01200">
    <property type="entry name" value="SUF1.1"/>
    <property type="match status" value="1"/>
</dbReference>
<name>A0A1I7YZT9_9BILA</name>
<dbReference type="Gene3D" id="1.20.1050.10">
    <property type="match status" value="1"/>
</dbReference>
<protein>
    <submittedName>
        <fullName evidence="5">Failed axon connections homolog</fullName>
    </submittedName>
</protein>
<evidence type="ECO:0000313" key="4">
    <source>
        <dbReference type="Proteomes" id="UP000095287"/>
    </source>
</evidence>
<reference evidence="5" key="1">
    <citation type="submission" date="2016-11" db="UniProtKB">
        <authorList>
            <consortium name="WormBaseParasite"/>
        </authorList>
    </citation>
    <scope>IDENTIFICATION</scope>
</reference>
<feature type="domain" description="Thioredoxin-like fold" evidence="3">
    <location>
        <begin position="72"/>
        <end position="156"/>
    </location>
</feature>
<dbReference type="InterPro" id="IPR033468">
    <property type="entry name" value="Metaxin_GST"/>
</dbReference>
<dbReference type="CDD" id="cd03193">
    <property type="entry name" value="GST_C_Metaxin"/>
    <property type="match status" value="1"/>
</dbReference>
<feature type="domain" description="Metaxin glutathione S-transferase" evidence="2">
    <location>
        <begin position="220"/>
        <end position="283"/>
    </location>
</feature>
<evidence type="ECO:0000259" key="2">
    <source>
        <dbReference type="Pfam" id="PF17171"/>
    </source>
</evidence>
<dbReference type="Pfam" id="PF17172">
    <property type="entry name" value="GST_N_4"/>
    <property type="match status" value="1"/>
</dbReference>
<comment type="similarity">
    <text evidence="1">Belongs to the FAX family.</text>
</comment>
<evidence type="ECO:0000259" key="3">
    <source>
        <dbReference type="Pfam" id="PF17172"/>
    </source>
</evidence>
<dbReference type="InterPro" id="IPR026928">
    <property type="entry name" value="FAX/IsoI-like"/>
</dbReference>
<dbReference type="PANTHER" id="PTHR12289">
    <property type="entry name" value="METAXIN RELATED"/>
    <property type="match status" value="1"/>
</dbReference>
<dbReference type="InterPro" id="IPR050931">
    <property type="entry name" value="Mito_Protein_Transport_Metaxin"/>
</dbReference>
<dbReference type="WBParaSite" id="L893_g21379.t1">
    <property type="protein sequence ID" value="L893_g21379.t1"/>
    <property type="gene ID" value="L893_g21379"/>
</dbReference>
<sequence length="314" mass="35734">MVSLSEELGNILDELPAWGKAAAFGGVALCLYLPYKWFMSAPRSIPYKKDFQKGIVYLYQFPRSSAVPSLSPFCLKLETWLRMADVPYENINAPFNVRSREGTLPFVEYDGIEYPDSGFAISSLAALLSKDTLESHLNDEQRSISRAFENLAESSLCLSYNQTGRIPNVAKMFALLPPSFSIFGPLVSWIAQRSFVSKILLASESCGIGKHSYEDIIRIGKDDLRAISVYLGSKHYFTGFKPTRIDAALFGMLSQIIYMPFDTAHKTYIHEHCPNLIDFCERIKGRYWPDWEECTKKFSLNTNPRRKTEINKQR</sequence>
<dbReference type="SFLD" id="SFLDS00019">
    <property type="entry name" value="Glutathione_Transferase_(cytos"/>
    <property type="match status" value="1"/>
</dbReference>